<dbReference type="InterPro" id="IPR000489">
    <property type="entry name" value="Pterin-binding_dom"/>
</dbReference>
<dbReference type="InterPro" id="IPR045031">
    <property type="entry name" value="DHP_synth-like"/>
</dbReference>
<dbReference type="PANTHER" id="PTHR20941:SF1">
    <property type="entry name" value="FOLIC ACID SYNTHESIS PROTEIN FOL1"/>
    <property type="match status" value="1"/>
</dbReference>
<feature type="domain" description="Pterin-binding" evidence="11">
    <location>
        <begin position="2"/>
        <end position="256"/>
    </location>
</feature>
<comment type="function">
    <text evidence="10">Catalyzes the condensation of para-aminobenzoate (pABA) with 6-hydroxymethyl-7,8-dihydropterin diphosphate (DHPt-PP) to form 7,8-dihydropteroate (H2Pte), the immediate precursor of folate derivatives.</text>
</comment>
<dbReference type="PROSITE" id="PS50972">
    <property type="entry name" value="PTERIN_BINDING"/>
    <property type="match status" value="1"/>
</dbReference>
<evidence type="ECO:0000256" key="6">
    <source>
        <dbReference type="ARBA" id="ARBA00022679"/>
    </source>
</evidence>
<keyword evidence="6 10" id="KW-0808">Transferase</keyword>
<evidence type="ECO:0000256" key="4">
    <source>
        <dbReference type="ARBA" id="ARBA00009503"/>
    </source>
</evidence>
<keyword evidence="9 10" id="KW-0289">Folate biosynthesis</keyword>
<sequence length="276" mass="28318">MTRIWGIVNVTPDSFSDGGRYLAADDAIAHGRLLREQGAHVLDVGGESTRPGSEPVGADEEKRRVLPVIEALAGDGATVSVDTYRAETARAALAAGAAIVNDVSGGLADPEILAVTAAGGAVIALGHWRGPSSDMYARAEYGSIGADVAAELQARVDAALAAGIGRDRIVLDPGIGFAKAGEQNWALLRQLDEIVALGLPILIGTSRKRFLASALGEDASNERKDLATAVTSALAARRGLHAVRVHDVAATRDAIAVAEAWEGRGAGASSDQDGTT</sequence>
<comment type="caution">
    <text evidence="12">The sequence shown here is derived from an EMBL/GenBank/DDBJ whole genome shotgun (WGS) entry which is preliminary data.</text>
</comment>
<keyword evidence="8 10" id="KW-0460">Magnesium</keyword>
<dbReference type="InterPro" id="IPR011005">
    <property type="entry name" value="Dihydropteroate_synth-like_sf"/>
</dbReference>
<gene>
    <name evidence="12" type="primary">folP</name>
    <name evidence="12" type="ORF">GCM10022202_19910</name>
</gene>
<dbReference type="PANTHER" id="PTHR20941">
    <property type="entry name" value="FOLATE SYNTHESIS PROTEINS"/>
    <property type="match status" value="1"/>
</dbReference>
<dbReference type="Pfam" id="PF00809">
    <property type="entry name" value="Pterin_bind"/>
    <property type="match status" value="1"/>
</dbReference>
<proteinExistence type="inferred from homology"/>
<evidence type="ECO:0000256" key="8">
    <source>
        <dbReference type="ARBA" id="ARBA00022842"/>
    </source>
</evidence>
<name>A0ABP7BH47_9MICO</name>
<evidence type="ECO:0000256" key="5">
    <source>
        <dbReference type="ARBA" id="ARBA00012458"/>
    </source>
</evidence>
<dbReference type="Proteomes" id="UP001410795">
    <property type="component" value="Unassembled WGS sequence"/>
</dbReference>
<dbReference type="PROSITE" id="PS00792">
    <property type="entry name" value="DHPS_1"/>
    <property type="match status" value="1"/>
</dbReference>
<dbReference type="PROSITE" id="PS00793">
    <property type="entry name" value="DHPS_2"/>
    <property type="match status" value="1"/>
</dbReference>
<comment type="catalytic activity">
    <reaction evidence="1">
        <text>(7,8-dihydropterin-6-yl)methyl diphosphate + 4-aminobenzoate = 7,8-dihydropteroate + diphosphate</text>
        <dbReference type="Rhea" id="RHEA:19949"/>
        <dbReference type="ChEBI" id="CHEBI:17836"/>
        <dbReference type="ChEBI" id="CHEBI:17839"/>
        <dbReference type="ChEBI" id="CHEBI:33019"/>
        <dbReference type="ChEBI" id="CHEBI:72950"/>
        <dbReference type="EC" id="2.5.1.15"/>
    </reaction>
</comment>
<keyword evidence="13" id="KW-1185">Reference proteome</keyword>
<comment type="pathway">
    <text evidence="3 10">Cofactor biosynthesis; tetrahydrofolate biosynthesis; 7,8-dihydrofolate from 2-amino-4-hydroxy-6-hydroxymethyl-7,8-dihydropteridine diphosphate and 4-aminobenzoate: step 1/2.</text>
</comment>
<keyword evidence="7 10" id="KW-0479">Metal-binding</keyword>
<comment type="similarity">
    <text evidence="4 10">Belongs to the DHPS family.</text>
</comment>
<evidence type="ECO:0000256" key="9">
    <source>
        <dbReference type="ARBA" id="ARBA00022909"/>
    </source>
</evidence>
<protein>
    <recommendedName>
        <fullName evidence="5 10">Dihydropteroate synthase</fullName>
        <shortName evidence="10">DHPS</shortName>
        <ecNumber evidence="5 10">2.5.1.15</ecNumber>
    </recommendedName>
    <alternativeName>
        <fullName evidence="10">Dihydropteroate pyrophosphorylase</fullName>
    </alternativeName>
</protein>
<evidence type="ECO:0000256" key="2">
    <source>
        <dbReference type="ARBA" id="ARBA00001946"/>
    </source>
</evidence>
<dbReference type="RefSeq" id="WP_221859063.1">
    <property type="nucleotide sequence ID" value="NZ_BAAAYV010000009.1"/>
</dbReference>
<evidence type="ECO:0000256" key="3">
    <source>
        <dbReference type="ARBA" id="ARBA00004763"/>
    </source>
</evidence>
<accession>A0ABP7BH47</accession>
<comment type="cofactor">
    <cofactor evidence="2 10">
        <name>Mg(2+)</name>
        <dbReference type="ChEBI" id="CHEBI:18420"/>
    </cofactor>
</comment>
<evidence type="ECO:0000256" key="1">
    <source>
        <dbReference type="ARBA" id="ARBA00000012"/>
    </source>
</evidence>
<evidence type="ECO:0000313" key="13">
    <source>
        <dbReference type="Proteomes" id="UP001410795"/>
    </source>
</evidence>
<evidence type="ECO:0000259" key="11">
    <source>
        <dbReference type="PROSITE" id="PS50972"/>
    </source>
</evidence>
<dbReference type="CDD" id="cd00739">
    <property type="entry name" value="DHPS"/>
    <property type="match status" value="1"/>
</dbReference>
<dbReference type="InterPro" id="IPR006390">
    <property type="entry name" value="DHP_synth_dom"/>
</dbReference>
<reference evidence="13" key="1">
    <citation type="journal article" date="2019" name="Int. J. Syst. Evol. Microbiol.">
        <title>The Global Catalogue of Microorganisms (GCM) 10K type strain sequencing project: providing services to taxonomists for standard genome sequencing and annotation.</title>
        <authorList>
            <consortium name="The Broad Institute Genomics Platform"/>
            <consortium name="The Broad Institute Genome Sequencing Center for Infectious Disease"/>
            <person name="Wu L."/>
            <person name="Ma J."/>
        </authorList>
    </citation>
    <scope>NUCLEOTIDE SEQUENCE [LARGE SCALE GENOMIC DNA]</scope>
    <source>
        <strain evidence="13">JCM 16546</strain>
    </source>
</reference>
<evidence type="ECO:0000256" key="10">
    <source>
        <dbReference type="RuleBase" id="RU361205"/>
    </source>
</evidence>
<organism evidence="12 13">
    <name type="scientific">Microbacterium marinilacus</name>
    <dbReference type="NCBI Taxonomy" id="415209"/>
    <lineage>
        <taxon>Bacteria</taxon>
        <taxon>Bacillati</taxon>
        <taxon>Actinomycetota</taxon>
        <taxon>Actinomycetes</taxon>
        <taxon>Micrococcales</taxon>
        <taxon>Microbacteriaceae</taxon>
        <taxon>Microbacterium</taxon>
    </lineage>
</organism>
<dbReference type="EMBL" id="BAAAYV010000009">
    <property type="protein sequence ID" value="GAA3659226.1"/>
    <property type="molecule type" value="Genomic_DNA"/>
</dbReference>
<dbReference type="NCBIfam" id="TIGR01496">
    <property type="entry name" value="DHPS"/>
    <property type="match status" value="1"/>
</dbReference>
<dbReference type="EC" id="2.5.1.15" evidence="5 10"/>
<evidence type="ECO:0000313" key="12">
    <source>
        <dbReference type="EMBL" id="GAA3659226.1"/>
    </source>
</evidence>
<dbReference type="Gene3D" id="3.20.20.20">
    <property type="entry name" value="Dihydropteroate synthase-like"/>
    <property type="match status" value="1"/>
</dbReference>
<dbReference type="SUPFAM" id="SSF51717">
    <property type="entry name" value="Dihydropteroate synthetase-like"/>
    <property type="match status" value="1"/>
</dbReference>
<evidence type="ECO:0000256" key="7">
    <source>
        <dbReference type="ARBA" id="ARBA00022723"/>
    </source>
</evidence>